<dbReference type="SMART" id="SM00717">
    <property type="entry name" value="SANT"/>
    <property type="match status" value="2"/>
</dbReference>
<dbReference type="OrthoDB" id="1534497at2759"/>
<protein>
    <submittedName>
        <fullName evidence="9">Transcription factor MYB1-like</fullName>
    </submittedName>
</protein>
<dbReference type="KEGG" id="rarg:115748817"/>
<evidence type="ECO:0000256" key="2">
    <source>
        <dbReference type="ARBA" id="ARBA00022737"/>
    </source>
</evidence>
<dbReference type="GO" id="GO:0003677">
    <property type="term" value="F:DNA binding"/>
    <property type="evidence" value="ECO:0007669"/>
    <property type="project" value="UniProtKB-KW"/>
</dbReference>
<dbReference type="GeneID" id="115748817"/>
<dbReference type="InterPro" id="IPR009057">
    <property type="entry name" value="Homeodomain-like_sf"/>
</dbReference>
<proteinExistence type="predicted"/>
<feature type="region of interest" description="Disordered" evidence="5">
    <location>
        <begin position="131"/>
        <end position="201"/>
    </location>
</feature>
<keyword evidence="3" id="KW-0238">DNA-binding</keyword>
<accession>A0A8B8Q2K3</accession>
<comment type="subcellular location">
    <subcellularLocation>
        <location evidence="1">Nucleus</location>
    </subcellularLocation>
</comment>
<evidence type="ECO:0000259" key="7">
    <source>
        <dbReference type="PROSITE" id="PS51294"/>
    </source>
</evidence>
<dbReference type="Proteomes" id="UP000827889">
    <property type="component" value="Chromosome 4"/>
</dbReference>
<keyword evidence="8" id="KW-1185">Reference proteome</keyword>
<dbReference type="PANTHER" id="PTHR47999:SF114">
    <property type="entry name" value="MYB FAMILY PROTEIN"/>
    <property type="match status" value="1"/>
</dbReference>
<evidence type="ECO:0000256" key="1">
    <source>
        <dbReference type="ARBA" id="ARBA00004123"/>
    </source>
</evidence>
<evidence type="ECO:0000256" key="4">
    <source>
        <dbReference type="ARBA" id="ARBA00023242"/>
    </source>
</evidence>
<dbReference type="CDD" id="cd00167">
    <property type="entry name" value="SANT"/>
    <property type="match status" value="2"/>
</dbReference>
<dbReference type="RefSeq" id="XP_030541321.1">
    <property type="nucleotide sequence ID" value="XM_030685461.2"/>
</dbReference>
<feature type="domain" description="HTH myb-type" evidence="7">
    <location>
        <begin position="9"/>
        <end position="61"/>
    </location>
</feature>
<keyword evidence="4" id="KW-0539">Nucleus</keyword>
<gene>
    <name evidence="9" type="primary">LOC115748817</name>
</gene>
<dbReference type="GO" id="GO:0005634">
    <property type="term" value="C:nucleus"/>
    <property type="evidence" value="ECO:0007669"/>
    <property type="project" value="UniProtKB-SubCell"/>
</dbReference>
<evidence type="ECO:0000256" key="5">
    <source>
        <dbReference type="SAM" id="MobiDB-lite"/>
    </source>
</evidence>
<dbReference type="InterPro" id="IPR001005">
    <property type="entry name" value="SANT/Myb"/>
</dbReference>
<dbReference type="PROSITE" id="PS50090">
    <property type="entry name" value="MYB_LIKE"/>
    <property type="match status" value="2"/>
</dbReference>
<keyword evidence="2" id="KW-0677">Repeat</keyword>
<dbReference type="InterPro" id="IPR017930">
    <property type="entry name" value="Myb_dom"/>
</dbReference>
<evidence type="ECO:0000256" key="3">
    <source>
        <dbReference type="ARBA" id="ARBA00023125"/>
    </source>
</evidence>
<feature type="domain" description="HTH myb-type" evidence="7">
    <location>
        <begin position="62"/>
        <end position="116"/>
    </location>
</feature>
<evidence type="ECO:0000259" key="6">
    <source>
        <dbReference type="PROSITE" id="PS50090"/>
    </source>
</evidence>
<dbReference type="PROSITE" id="PS51294">
    <property type="entry name" value="HTH_MYB"/>
    <property type="match status" value="2"/>
</dbReference>
<reference evidence="9" key="1">
    <citation type="submission" date="2025-08" db="UniProtKB">
        <authorList>
            <consortium name="RefSeq"/>
        </authorList>
    </citation>
    <scope>IDENTIFICATION</scope>
    <source>
        <tissue evidence="9">Leaf</tissue>
    </source>
</reference>
<dbReference type="PANTHER" id="PTHR47999">
    <property type="entry name" value="TRANSCRIPTION FACTOR MYB8-RELATED-RELATED"/>
    <property type="match status" value="1"/>
</dbReference>
<dbReference type="Gene3D" id="1.10.10.60">
    <property type="entry name" value="Homeodomain-like"/>
    <property type="match status" value="2"/>
</dbReference>
<dbReference type="InterPro" id="IPR015495">
    <property type="entry name" value="Myb_TF_plants"/>
</dbReference>
<dbReference type="AlphaFoldDB" id="A0A8B8Q2K3"/>
<dbReference type="SUPFAM" id="SSF46689">
    <property type="entry name" value="Homeodomain-like"/>
    <property type="match status" value="1"/>
</dbReference>
<feature type="domain" description="Myb-like" evidence="6">
    <location>
        <begin position="62"/>
        <end position="112"/>
    </location>
</feature>
<dbReference type="Pfam" id="PF00249">
    <property type="entry name" value="Myb_DNA-binding"/>
    <property type="match status" value="2"/>
</dbReference>
<feature type="domain" description="Myb-like" evidence="6">
    <location>
        <begin position="9"/>
        <end position="61"/>
    </location>
</feature>
<sequence>MGRSPRCDKDGLNKGAWTAAEDKILVDYVKLHSEGKWSRLSRETGLRRCGKSCRLRWMNYLRPNIKRGNISPDEEELIIRLHKLLGNRWSLIAGRLPGRTDNEIKNYWNTHLAKKPETLRSVQLHYSQRELTVQPRSTSQQEHEQERVQESNVRGVPDPEPQVAPQNATDVELGPSPGGNDLLKQMLPDSDMSDGSLSFNSEEEPPDFMIDFNVEDICQILDSDFSKLGVDQDGHVPDEERESKYPSYLNQHFAPSGEAEKDLNDSLPAFQSLASLFESDDEKWAGDGDNADFALSGKNS</sequence>
<dbReference type="FunFam" id="1.10.10.60:FF:000001">
    <property type="entry name" value="MYB-related transcription factor"/>
    <property type="match status" value="1"/>
</dbReference>
<feature type="compositionally biased region" description="Polar residues" evidence="5">
    <location>
        <begin position="131"/>
        <end position="140"/>
    </location>
</feature>
<evidence type="ECO:0000313" key="8">
    <source>
        <dbReference type="Proteomes" id="UP000827889"/>
    </source>
</evidence>
<name>A0A8B8Q2K3_9MYRT</name>
<evidence type="ECO:0000313" key="9">
    <source>
        <dbReference type="RefSeq" id="XP_030541321.1"/>
    </source>
</evidence>
<organism evidence="8 9">
    <name type="scientific">Rhodamnia argentea</name>
    <dbReference type="NCBI Taxonomy" id="178133"/>
    <lineage>
        <taxon>Eukaryota</taxon>
        <taxon>Viridiplantae</taxon>
        <taxon>Streptophyta</taxon>
        <taxon>Embryophyta</taxon>
        <taxon>Tracheophyta</taxon>
        <taxon>Spermatophyta</taxon>
        <taxon>Magnoliopsida</taxon>
        <taxon>eudicotyledons</taxon>
        <taxon>Gunneridae</taxon>
        <taxon>Pentapetalae</taxon>
        <taxon>rosids</taxon>
        <taxon>malvids</taxon>
        <taxon>Myrtales</taxon>
        <taxon>Myrtaceae</taxon>
        <taxon>Myrtoideae</taxon>
        <taxon>Myrteae</taxon>
        <taxon>Australasian group</taxon>
        <taxon>Rhodamnia</taxon>
    </lineage>
</organism>